<dbReference type="KEGG" id="pspi:PS2015_2212"/>
<dbReference type="OrthoDB" id="7063706at2"/>
<evidence type="ECO:0000256" key="2">
    <source>
        <dbReference type="ARBA" id="ARBA00022553"/>
    </source>
</evidence>
<dbReference type="SUPFAM" id="SSF47336">
    <property type="entry name" value="ACP-like"/>
    <property type="match status" value="1"/>
</dbReference>
<dbReference type="InterPro" id="IPR006162">
    <property type="entry name" value="Ppantetheine_attach_site"/>
</dbReference>
<protein>
    <recommendedName>
        <fullName evidence="3">Carrier domain-containing protein</fullName>
    </recommendedName>
</protein>
<dbReference type="AlphaFoldDB" id="A0A0S2KFV0"/>
<reference evidence="4 5" key="1">
    <citation type="submission" date="2015-11" db="EMBL/GenBank/DDBJ databases">
        <authorList>
            <person name="Zhang Y."/>
            <person name="Guo Z."/>
        </authorList>
    </citation>
    <scope>NUCLEOTIDE SEQUENCE [LARGE SCALE GENOMIC DNA]</scope>
    <source>
        <strain evidence="4 5">KCTC 32221</strain>
    </source>
</reference>
<gene>
    <name evidence="4" type="ORF">PS2015_2212</name>
</gene>
<dbReference type="InterPro" id="IPR036736">
    <property type="entry name" value="ACP-like_sf"/>
</dbReference>
<evidence type="ECO:0000256" key="1">
    <source>
        <dbReference type="ARBA" id="ARBA00022450"/>
    </source>
</evidence>
<keyword evidence="2" id="KW-0597">Phosphoprotein</keyword>
<feature type="domain" description="Carrier" evidence="3">
    <location>
        <begin position="6"/>
        <end position="85"/>
    </location>
</feature>
<dbReference type="EMBL" id="CP013189">
    <property type="protein sequence ID" value="ALO46847.1"/>
    <property type="molecule type" value="Genomic_DNA"/>
</dbReference>
<keyword evidence="5" id="KW-1185">Reference proteome</keyword>
<evidence type="ECO:0000313" key="4">
    <source>
        <dbReference type="EMBL" id="ALO46847.1"/>
    </source>
</evidence>
<evidence type="ECO:0000259" key="3">
    <source>
        <dbReference type="PROSITE" id="PS50075"/>
    </source>
</evidence>
<name>A0A0S2KFV0_9GAMM</name>
<organism evidence="4 5">
    <name type="scientific">Pseudohongiella spirulinae</name>
    <dbReference type="NCBI Taxonomy" id="1249552"/>
    <lineage>
        <taxon>Bacteria</taxon>
        <taxon>Pseudomonadati</taxon>
        <taxon>Pseudomonadota</taxon>
        <taxon>Gammaproteobacteria</taxon>
        <taxon>Pseudomonadales</taxon>
        <taxon>Pseudohongiellaceae</taxon>
        <taxon>Pseudohongiella</taxon>
    </lineage>
</organism>
<dbReference type="Pfam" id="PF00550">
    <property type="entry name" value="PP-binding"/>
    <property type="match status" value="1"/>
</dbReference>
<dbReference type="STRING" id="1249552.PS2015_2212"/>
<dbReference type="InterPro" id="IPR009081">
    <property type="entry name" value="PP-bd_ACP"/>
</dbReference>
<dbReference type="RefSeq" id="WP_058022303.1">
    <property type="nucleotide sequence ID" value="NZ_CP013189.1"/>
</dbReference>
<proteinExistence type="predicted"/>
<dbReference type="PROSITE" id="PS50075">
    <property type="entry name" value="CARRIER"/>
    <property type="match status" value="1"/>
</dbReference>
<dbReference type="Proteomes" id="UP000065641">
    <property type="component" value="Chromosome"/>
</dbReference>
<keyword evidence="1" id="KW-0596">Phosphopantetheine</keyword>
<evidence type="ECO:0000313" key="5">
    <source>
        <dbReference type="Proteomes" id="UP000065641"/>
    </source>
</evidence>
<dbReference type="Gene3D" id="1.10.1200.10">
    <property type="entry name" value="ACP-like"/>
    <property type="match status" value="1"/>
</dbReference>
<accession>A0A0S2KFV0</accession>
<sequence>MTTDKQDAFIREQVFAALQQAAKQCGQTMLLDDAGIKLADLGLDSLKLIEVVFDLEQQFDAQVDESAMASLHTVGDIVRMITKSVRQSREESL</sequence>
<dbReference type="PROSITE" id="PS00012">
    <property type="entry name" value="PHOSPHOPANTETHEINE"/>
    <property type="match status" value="1"/>
</dbReference>